<dbReference type="Gene3D" id="1.10.10.10">
    <property type="entry name" value="Winged helix-like DNA-binding domain superfamily/Winged helix DNA-binding domain"/>
    <property type="match status" value="1"/>
</dbReference>
<gene>
    <name evidence="2" type="ORF">C8J48_0439</name>
</gene>
<dbReference type="OrthoDB" id="9795002at2"/>
<dbReference type="EMBL" id="PZZP01000001">
    <property type="protein sequence ID" value="PTM57874.1"/>
    <property type="molecule type" value="Genomic_DNA"/>
</dbReference>
<evidence type="ECO:0000313" key="3">
    <source>
        <dbReference type="Proteomes" id="UP000241639"/>
    </source>
</evidence>
<evidence type="ECO:0000313" key="2">
    <source>
        <dbReference type="EMBL" id="PTM57874.1"/>
    </source>
</evidence>
<dbReference type="InterPro" id="IPR005561">
    <property type="entry name" value="ANTAR"/>
</dbReference>
<dbReference type="Proteomes" id="UP000241639">
    <property type="component" value="Unassembled WGS sequence"/>
</dbReference>
<sequence length="238" mass="27797">MIRHERQRKGRKKALFPVKKTSGLTLVIMKSILLVSDKQNVDKRPSPSPAPDGAKPLADTDAILPLYQRIHRAGYQVKTTTPACVKKDLNGMDAIVWIVPFNRLMDCQKQVSVRRKIPQLWHCDGSAPDKRGMEPLEHLDGILYDKMDENQLRWALQYSILHHQHRDGYHHLKRKLEERKWIDQAKWILLDAKQLSEGEAYQMIRKQAMDERKSMVAISREIIKVHRLLHRTRPRGDL</sequence>
<dbReference type="PROSITE" id="PS50921">
    <property type="entry name" value="ANTAR"/>
    <property type="match status" value="1"/>
</dbReference>
<protein>
    <submittedName>
        <fullName evidence="2">ANTAR domain-containing protein</fullName>
    </submittedName>
</protein>
<organism evidence="2 3">
    <name type="scientific">Desmospora activa DSM 45169</name>
    <dbReference type="NCBI Taxonomy" id="1121389"/>
    <lineage>
        <taxon>Bacteria</taxon>
        <taxon>Bacillati</taxon>
        <taxon>Bacillota</taxon>
        <taxon>Bacilli</taxon>
        <taxon>Bacillales</taxon>
        <taxon>Thermoactinomycetaceae</taxon>
        <taxon>Desmospora</taxon>
    </lineage>
</organism>
<dbReference type="InterPro" id="IPR011006">
    <property type="entry name" value="CheY-like_superfamily"/>
</dbReference>
<dbReference type="Pfam" id="PF03861">
    <property type="entry name" value="ANTAR"/>
    <property type="match status" value="1"/>
</dbReference>
<dbReference type="InterPro" id="IPR036388">
    <property type="entry name" value="WH-like_DNA-bd_sf"/>
</dbReference>
<name>A0A2T4Z7L1_9BACL</name>
<reference evidence="2 3" key="1">
    <citation type="submission" date="2018-04" db="EMBL/GenBank/DDBJ databases">
        <title>Genomic Encyclopedia of Archaeal and Bacterial Type Strains, Phase II (KMG-II): from individual species to whole genera.</title>
        <authorList>
            <person name="Goeker M."/>
        </authorList>
    </citation>
    <scope>NUCLEOTIDE SEQUENCE [LARGE SCALE GENOMIC DNA]</scope>
    <source>
        <strain evidence="2 3">DSM 45169</strain>
    </source>
</reference>
<dbReference type="SMART" id="SM01012">
    <property type="entry name" value="ANTAR"/>
    <property type="match status" value="1"/>
</dbReference>
<evidence type="ECO:0000259" key="1">
    <source>
        <dbReference type="PROSITE" id="PS50921"/>
    </source>
</evidence>
<dbReference type="AlphaFoldDB" id="A0A2T4Z7L1"/>
<accession>A0A2T4Z7L1</accession>
<feature type="domain" description="ANTAR" evidence="1">
    <location>
        <begin position="162"/>
        <end position="223"/>
    </location>
</feature>
<dbReference type="GO" id="GO:0003723">
    <property type="term" value="F:RNA binding"/>
    <property type="evidence" value="ECO:0007669"/>
    <property type="project" value="InterPro"/>
</dbReference>
<keyword evidence="3" id="KW-1185">Reference proteome</keyword>
<proteinExistence type="predicted"/>
<comment type="caution">
    <text evidence="2">The sequence shown here is derived from an EMBL/GenBank/DDBJ whole genome shotgun (WGS) entry which is preliminary data.</text>
</comment>
<dbReference type="SUPFAM" id="SSF52172">
    <property type="entry name" value="CheY-like"/>
    <property type="match status" value="1"/>
</dbReference>